<dbReference type="InterPro" id="IPR006671">
    <property type="entry name" value="Cyclin_N"/>
</dbReference>
<dbReference type="SMART" id="SM00385">
    <property type="entry name" value="CYCLIN"/>
    <property type="match status" value="1"/>
</dbReference>
<dbReference type="CDD" id="cd20556">
    <property type="entry name" value="CYCLIN_CABLES"/>
    <property type="match status" value="1"/>
</dbReference>
<sequence>MGTTKRRQSKRNNSRQAALSFLSNITLGNEQEVKTTSTTATETISESPTQYYQNIPTGRSIVTRYGTLSVTNDIATKGVSLNSSDSNSTFNEHIPISLTIDTSRGSNSGVTEPISGNSFSSPITAEKRRLRRESTSDSFNYHRRLSSSSSASSEVIHQYKLTREDSERPIASEKSETGTMSFMSVFRYYKGIIRQPRRRSDFYHNHHVHYHSYFHQHLSNMHLKHRKVLSYGHFLSPVVNNSSSSDETSTVIRLSSEQQLVVYNPYYLDDDTTLKTDDVLNSQALGEIRSSTNSNSTWKELNEKFRNNHPELPLEITLSKINTIKTRLLNIGKAMDLEISSVSHAFVYFEKLVQKGIVNKQNRKLVAACCLFLATKVNEPKGSWFKSLLETIHSELNVSSKEVLDYEFAVFADLDFNLYVPLCEFMPHFNRLIRALGIRCIEEYLGDEPFYKIVDGGYEIVGTATSSALASSI</sequence>
<reference evidence="4 5" key="1">
    <citation type="submission" date="2024-04" db="EMBL/GenBank/DDBJ databases">
        <title>genome sequences of Mucor flavus KT1a and Helicostylum pulchrum KT1b strains isolated from the surface of a dry-aged beef.</title>
        <authorList>
            <person name="Toyotome T."/>
            <person name="Hosono M."/>
            <person name="Torimaru M."/>
            <person name="Fukuda K."/>
            <person name="Mikami N."/>
        </authorList>
    </citation>
    <scope>NUCLEOTIDE SEQUENCE [LARGE SCALE GENOMIC DNA]</scope>
    <source>
        <strain evidence="4 5">KT1a</strain>
    </source>
</reference>
<evidence type="ECO:0000313" key="4">
    <source>
        <dbReference type="EMBL" id="GAA5809730.1"/>
    </source>
</evidence>
<dbReference type="Pfam" id="PF00134">
    <property type="entry name" value="Cyclin_N"/>
    <property type="match status" value="1"/>
</dbReference>
<dbReference type="InterPro" id="IPR036915">
    <property type="entry name" value="Cyclin-like_sf"/>
</dbReference>
<feature type="compositionally biased region" description="Polar residues" evidence="2">
    <location>
        <begin position="100"/>
        <end position="123"/>
    </location>
</feature>
<organism evidence="4 5">
    <name type="scientific">Mucor flavus</name>
    <dbReference type="NCBI Taxonomy" id="439312"/>
    <lineage>
        <taxon>Eukaryota</taxon>
        <taxon>Fungi</taxon>
        <taxon>Fungi incertae sedis</taxon>
        <taxon>Mucoromycota</taxon>
        <taxon>Mucoromycotina</taxon>
        <taxon>Mucoromycetes</taxon>
        <taxon>Mucorales</taxon>
        <taxon>Mucorineae</taxon>
        <taxon>Mucoraceae</taxon>
        <taxon>Mucor</taxon>
    </lineage>
</organism>
<dbReference type="Proteomes" id="UP001473302">
    <property type="component" value="Unassembled WGS sequence"/>
</dbReference>
<evidence type="ECO:0000313" key="5">
    <source>
        <dbReference type="Proteomes" id="UP001473302"/>
    </source>
</evidence>
<feature type="domain" description="Cyclin-like" evidence="3">
    <location>
        <begin position="326"/>
        <end position="412"/>
    </location>
</feature>
<dbReference type="PANTHER" id="PTHR22896:SF0">
    <property type="entry name" value="CYCLIN N-TERMINAL DOMAIN-CONTAINING PROTEIN"/>
    <property type="match status" value="1"/>
</dbReference>
<evidence type="ECO:0000256" key="1">
    <source>
        <dbReference type="RuleBase" id="RU000383"/>
    </source>
</evidence>
<gene>
    <name evidence="4" type="ORF">MFLAVUS_003143</name>
</gene>
<accession>A0ABP9YS89</accession>
<comment type="similarity">
    <text evidence="1">Belongs to the cyclin family.</text>
</comment>
<evidence type="ECO:0000259" key="3">
    <source>
        <dbReference type="SMART" id="SM00385"/>
    </source>
</evidence>
<dbReference type="EMBL" id="BAABUK010000005">
    <property type="protein sequence ID" value="GAA5809730.1"/>
    <property type="molecule type" value="Genomic_DNA"/>
</dbReference>
<name>A0ABP9YS89_9FUNG</name>
<protein>
    <recommendedName>
        <fullName evidence="3">Cyclin-like domain-containing protein</fullName>
    </recommendedName>
</protein>
<evidence type="ECO:0000256" key="2">
    <source>
        <dbReference type="SAM" id="MobiDB-lite"/>
    </source>
</evidence>
<comment type="caution">
    <text evidence="4">The sequence shown here is derived from an EMBL/GenBank/DDBJ whole genome shotgun (WGS) entry which is preliminary data.</text>
</comment>
<proteinExistence type="inferred from homology"/>
<dbReference type="SUPFAM" id="SSF47954">
    <property type="entry name" value="Cyclin-like"/>
    <property type="match status" value="1"/>
</dbReference>
<keyword evidence="1" id="KW-0195">Cyclin</keyword>
<feature type="region of interest" description="Disordered" evidence="2">
    <location>
        <begin position="100"/>
        <end position="144"/>
    </location>
</feature>
<keyword evidence="5" id="KW-1185">Reference proteome</keyword>
<dbReference type="InterPro" id="IPR012388">
    <property type="entry name" value="CABLES1/2"/>
</dbReference>
<dbReference type="InterPro" id="IPR013763">
    <property type="entry name" value="Cyclin-like_dom"/>
</dbReference>
<dbReference type="Gene3D" id="1.10.472.10">
    <property type="entry name" value="Cyclin-like"/>
    <property type="match status" value="1"/>
</dbReference>
<dbReference type="PANTHER" id="PTHR22896">
    <property type="entry name" value="CDK5 AND ABL1 ENZYME SUBSTRATE 1"/>
    <property type="match status" value="1"/>
</dbReference>